<sequence length="351" mass="38498">IASRFFKDTPSQDEKVANAGHEADIDFDAGIQGRDIKKKPSRFFPRKNDKEDKPLCIQAEARPKLCNIAQQRSASEVLSQLSDEYTTDTHILGSRLFRNDKSGVSSSPPPPLPPQIPVDLQVLPPQKRSLTPLHTARSSRSSSKGKQSHCVFIGRPTAVPQYSSLPIPGIPITVQFEKRPGPPPSRPPRPESLDDDILAFMQQGGTRMVLTSANRMSDSTASASTPRSHVSSVASRLGPPCGTDSPRTHSLESSLAARFPMDPLKPLPVRDSTGSIRYSAFSQYIRHETGGYAYISDGVDDEDRDLGPIEQYDPKKEGEWKLLKRVSQGSKGNPGTLFRDRSGGFHFVADI</sequence>
<proteinExistence type="predicted"/>
<feature type="region of interest" description="Disordered" evidence="1">
    <location>
        <begin position="94"/>
        <end position="119"/>
    </location>
</feature>
<dbReference type="EMBL" id="ML978212">
    <property type="protein sequence ID" value="KAF2028484.1"/>
    <property type="molecule type" value="Genomic_DNA"/>
</dbReference>
<evidence type="ECO:0000313" key="3">
    <source>
        <dbReference type="Proteomes" id="UP000799777"/>
    </source>
</evidence>
<feature type="compositionally biased region" description="Basic residues" evidence="1">
    <location>
        <begin position="36"/>
        <end position="45"/>
    </location>
</feature>
<feature type="compositionally biased region" description="Pro residues" evidence="1">
    <location>
        <begin position="107"/>
        <end position="116"/>
    </location>
</feature>
<feature type="region of interest" description="Disordered" evidence="1">
    <location>
        <begin position="215"/>
        <end position="249"/>
    </location>
</feature>
<feature type="compositionally biased region" description="Basic and acidic residues" evidence="1">
    <location>
        <begin position="1"/>
        <end position="24"/>
    </location>
</feature>
<organism evidence="2 3">
    <name type="scientific">Setomelanomma holmii</name>
    <dbReference type="NCBI Taxonomy" id="210430"/>
    <lineage>
        <taxon>Eukaryota</taxon>
        <taxon>Fungi</taxon>
        <taxon>Dikarya</taxon>
        <taxon>Ascomycota</taxon>
        <taxon>Pezizomycotina</taxon>
        <taxon>Dothideomycetes</taxon>
        <taxon>Pleosporomycetidae</taxon>
        <taxon>Pleosporales</taxon>
        <taxon>Pleosporineae</taxon>
        <taxon>Phaeosphaeriaceae</taxon>
        <taxon>Setomelanomma</taxon>
    </lineage>
</organism>
<keyword evidence="3" id="KW-1185">Reference proteome</keyword>
<dbReference type="OrthoDB" id="3785477at2759"/>
<protein>
    <submittedName>
        <fullName evidence="2">Uncharacterized protein</fullName>
    </submittedName>
</protein>
<comment type="caution">
    <text evidence="2">The sequence shown here is derived from an EMBL/GenBank/DDBJ whole genome shotgun (WGS) entry which is preliminary data.</text>
</comment>
<evidence type="ECO:0000256" key="1">
    <source>
        <dbReference type="SAM" id="MobiDB-lite"/>
    </source>
</evidence>
<gene>
    <name evidence="2" type="ORF">EK21DRAFT_69647</name>
</gene>
<feature type="region of interest" description="Disordered" evidence="1">
    <location>
        <begin position="1"/>
        <end position="55"/>
    </location>
</feature>
<evidence type="ECO:0000313" key="2">
    <source>
        <dbReference type="EMBL" id="KAF2028484.1"/>
    </source>
</evidence>
<name>A0A9P4LLZ6_9PLEO</name>
<feature type="non-terminal residue" evidence="2">
    <location>
        <position position="1"/>
    </location>
</feature>
<feature type="compositionally biased region" description="Polar residues" evidence="1">
    <location>
        <begin position="215"/>
        <end position="234"/>
    </location>
</feature>
<reference evidence="2" key="1">
    <citation type="journal article" date="2020" name="Stud. Mycol.">
        <title>101 Dothideomycetes genomes: a test case for predicting lifestyles and emergence of pathogens.</title>
        <authorList>
            <person name="Haridas S."/>
            <person name="Albert R."/>
            <person name="Binder M."/>
            <person name="Bloem J."/>
            <person name="Labutti K."/>
            <person name="Salamov A."/>
            <person name="Andreopoulos B."/>
            <person name="Baker S."/>
            <person name="Barry K."/>
            <person name="Bills G."/>
            <person name="Bluhm B."/>
            <person name="Cannon C."/>
            <person name="Castanera R."/>
            <person name="Culley D."/>
            <person name="Daum C."/>
            <person name="Ezra D."/>
            <person name="Gonzalez J."/>
            <person name="Henrissat B."/>
            <person name="Kuo A."/>
            <person name="Liang C."/>
            <person name="Lipzen A."/>
            <person name="Lutzoni F."/>
            <person name="Magnuson J."/>
            <person name="Mondo S."/>
            <person name="Nolan M."/>
            <person name="Ohm R."/>
            <person name="Pangilinan J."/>
            <person name="Park H.-J."/>
            <person name="Ramirez L."/>
            <person name="Alfaro M."/>
            <person name="Sun H."/>
            <person name="Tritt A."/>
            <person name="Yoshinaga Y."/>
            <person name="Zwiers L.-H."/>
            <person name="Turgeon B."/>
            <person name="Goodwin S."/>
            <person name="Spatafora J."/>
            <person name="Crous P."/>
            <person name="Grigoriev I."/>
        </authorList>
    </citation>
    <scope>NUCLEOTIDE SEQUENCE</scope>
    <source>
        <strain evidence="2">CBS 110217</strain>
    </source>
</reference>
<dbReference type="Proteomes" id="UP000799777">
    <property type="component" value="Unassembled WGS sequence"/>
</dbReference>
<dbReference type="AlphaFoldDB" id="A0A9P4LLZ6"/>
<accession>A0A9P4LLZ6</accession>